<proteinExistence type="predicted"/>
<dbReference type="STRING" id="671072.PL9214670141"/>
<protein>
    <submittedName>
        <fullName evidence="1">Uncharacterized protein</fullName>
    </submittedName>
</protein>
<name>A0A1J1LSD5_9CYAN</name>
<evidence type="ECO:0000313" key="2">
    <source>
        <dbReference type="Proteomes" id="UP000184315"/>
    </source>
</evidence>
<keyword evidence="2" id="KW-1185">Reference proteome</keyword>
<reference evidence="2" key="1">
    <citation type="submission" date="2015-10" db="EMBL/GenBank/DDBJ databases">
        <authorList>
            <person name="Regsiter A."/>
            <person name="william w."/>
        </authorList>
    </citation>
    <scope>NUCLEOTIDE SEQUENCE [LARGE SCALE GENOMIC DNA]</scope>
</reference>
<evidence type="ECO:0000313" key="1">
    <source>
        <dbReference type="EMBL" id="CUR35515.1"/>
    </source>
</evidence>
<dbReference type="EMBL" id="CZDF01000174">
    <property type="protein sequence ID" value="CUR35515.1"/>
    <property type="molecule type" value="Genomic_DNA"/>
</dbReference>
<dbReference type="RefSeq" id="WP_072722475.1">
    <property type="nucleotide sequence ID" value="NZ_LN889815.1"/>
</dbReference>
<organism evidence="1 2">
    <name type="scientific">Planktothrix tepida PCC 9214</name>
    <dbReference type="NCBI Taxonomy" id="671072"/>
    <lineage>
        <taxon>Bacteria</taxon>
        <taxon>Bacillati</taxon>
        <taxon>Cyanobacteriota</taxon>
        <taxon>Cyanophyceae</taxon>
        <taxon>Oscillatoriophycideae</taxon>
        <taxon>Oscillatoriales</taxon>
        <taxon>Microcoleaceae</taxon>
        <taxon>Planktothrix</taxon>
    </lineage>
</organism>
<accession>A0A1J1LSD5</accession>
<sequence length="68" mass="8031">MQVFKQVSYVQILKGWQTYVFPVSGGFLRYKLLTTSQELEEAKERCHLEGWKIIDATRLVKQLNKISR</sequence>
<gene>
    <name evidence="1" type="ORF">PL9214670141</name>
</gene>
<dbReference type="Proteomes" id="UP000184315">
    <property type="component" value="Unassembled WGS sequence"/>
</dbReference>
<dbReference type="AlphaFoldDB" id="A0A1J1LSD5"/>
<dbReference type="OrthoDB" id="515145at2"/>